<evidence type="ECO:0000313" key="2">
    <source>
        <dbReference type="EMBL" id="PJA40573.1"/>
    </source>
</evidence>
<proteinExistence type="predicted"/>
<dbReference type="EMBL" id="PFWY01000090">
    <property type="protein sequence ID" value="PJA40573.1"/>
    <property type="molecule type" value="Genomic_DNA"/>
</dbReference>
<feature type="non-terminal residue" evidence="2">
    <location>
        <position position="1"/>
    </location>
</feature>
<gene>
    <name evidence="2" type="ORF">CO178_02030</name>
</gene>
<protein>
    <recommendedName>
        <fullName evidence="4">S1 motif domain-containing protein</fullName>
    </recommendedName>
</protein>
<dbReference type="AlphaFoldDB" id="A0A2M7X333"/>
<evidence type="ECO:0000313" key="3">
    <source>
        <dbReference type="Proteomes" id="UP000230683"/>
    </source>
</evidence>
<organism evidence="2 3">
    <name type="scientific">candidate division WWE3 bacterium CG_4_9_14_3_um_filter_34_6</name>
    <dbReference type="NCBI Taxonomy" id="1975079"/>
    <lineage>
        <taxon>Bacteria</taxon>
        <taxon>Katanobacteria</taxon>
    </lineage>
</organism>
<accession>A0A2M7X333</accession>
<reference evidence="3" key="1">
    <citation type="submission" date="2017-09" db="EMBL/GenBank/DDBJ databases">
        <title>Depth-based differentiation of microbial function through sediment-hosted aquifers and enrichment of novel symbionts in the deep terrestrial subsurface.</title>
        <authorList>
            <person name="Probst A.J."/>
            <person name="Ladd B."/>
            <person name="Jarett J.K."/>
            <person name="Geller-Mcgrath D.E."/>
            <person name="Sieber C.M.K."/>
            <person name="Emerson J.B."/>
            <person name="Anantharaman K."/>
            <person name="Thomas B.C."/>
            <person name="Malmstrom R."/>
            <person name="Stieglmeier M."/>
            <person name="Klingl A."/>
            <person name="Woyke T."/>
            <person name="Ryan C.M."/>
            <person name="Banfield J.F."/>
        </authorList>
    </citation>
    <scope>NUCLEOTIDE SEQUENCE [LARGE SCALE GENOMIC DNA]</scope>
</reference>
<evidence type="ECO:0008006" key="4">
    <source>
        <dbReference type="Google" id="ProtNLM"/>
    </source>
</evidence>
<evidence type="ECO:0000256" key="1">
    <source>
        <dbReference type="SAM" id="MobiDB-lite"/>
    </source>
</evidence>
<name>A0A2M7X333_UNCKA</name>
<sequence>TKVVKLGDILRVQVNGLDNGKISLSKKSLEEKPEGYVEPQRSPRNGNGNRGGGFRPNNRGFNR</sequence>
<comment type="caution">
    <text evidence="2">The sequence shown here is derived from an EMBL/GenBank/DDBJ whole genome shotgun (WGS) entry which is preliminary data.</text>
</comment>
<feature type="region of interest" description="Disordered" evidence="1">
    <location>
        <begin position="25"/>
        <end position="63"/>
    </location>
</feature>
<dbReference type="Proteomes" id="UP000230683">
    <property type="component" value="Unassembled WGS sequence"/>
</dbReference>